<dbReference type="AlphaFoldDB" id="A0A210PA41"/>
<dbReference type="EMBL" id="MXAL01000005">
    <property type="protein sequence ID" value="OWF33301.1"/>
    <property type="molecule type" value="Genomic_DNA"/>
</dbReference>
<keyword evidence="1" id="KW-0812">Transmembrane</keyword>
<evidence type="ECO:0000256" key="1">
    <source>
        <dbReference type="SAM" id="Phobius"/>
    </source>
</evidence>
<keyword evidence="1" id="KW-0472">Membrane</keyword>
<dbReference type="Pfam" id="PF06028">
    <property type="entry name" value="DUF915"/>
    <property type="match status" value="1"/>
</dbReference>
<gene>
    <name evidence="2" type="ORF">LKACC12383_01369</name>
</gene>
<organism evidence="2 3">
    <name type="scientific">Companilactobacillus kimchii</name>
    <dbReference type="NCBI Taxonomy" id="2801452"/>
    <lineage>
        <taxon>Bacteria</taxon>
        <taxon>Bacillati</taxon>
        <taxon>Bacillota</taxon>
        <taxon>Bacilli</taxon>
        <taxon>Lactobacillales</taxon>
        <taxon>Lactobacillaceae</taxon>
        <taxon>Companilactobacillus</taxon>
    </lineage>
</organism>
<keyword evidence="1" id="KW-1133">Transmembrane helix</keyword>
<comment type="caution">
    <text evidence="2">The sequence shown here is derived from an EMBL/GenBank/DDBJ whole genome shotgun (WGS) entry which is preliminary data.</text>
</comment>
<evidence type="ECO:0008006" key="4">
    <source>
        <dbReference type="Google" id="ProtNLM"/>
    </source>
</evidence>
<dbReference type="Gene3D" id="3.40.50.1820">
    <property type="entry name" value="alpha/beta hydrolase"/>
    <property type="match status" value="1"/>
</dbReference>
<evidence type="ECO:0000313" key="3">
    <source>
        <dbReference type="Proteomes" id="UP000196649"/>
    </source>
</evidence>
<dbReference type="SUPFAM" id="SSF53474">
    <property type="entry name" value="alpha/beta-Hydrolases"/>
    <property type="match status" value="1"/>
</dbReference>
<accession>A0A210PA41</accession>
<protein>
    <recommendedName>
        <fullName evidence="4">Cell surface hydrolase</fullName>
    </recommendedName>
</protein>
<feature type="transmembrane region" description="Helical" evidence="1">
    <location>
        <begin position="6"/>
        <end position="26"/>
    </location>
</feature>
<dbReference type="Proteomes" id="UP000196649">
    <property type="component" value="Unassembled WGS sequence"/>
</dbReference>
<dbReference type="RefSeq" id="WP_054641861.1">
    <property type="nucleotide sequence ID" value="NZ_LNUB01000002.1"/>
</dbReference>
<dbReference type="InterPro" id="IPR029058">
    <property type="entry name" value="AB_hydrolase_fold"/>
</dbReference>
<sequence>MKINHWFWTILGIALSVTLIFVSLNWSHQNTTELAKIHNSKLSPVIMIPGSSASVNRFDTLVDKLNKNNKHPHSLIKIRVTTDDKLHISGRLRRGDNEPVIVVGFENNHDGYDNIKKQAKWFNTAFKFLTRQYNFNNFKAIGHSNGGLIYTAFLENYYSEYSEQVKIKQLMTIGSPYNFNEKSVRHKTQMLSDFIDDRDKIPSSLSVYSVAGTETYNSDGLVPLGSVMAGKYIYQGQVKHFTSISVSGSDAQHSDLPQNDQIIDLINRYILDPKQRPQQRQGAISLDGQ</sequence>
<dbReference type="InterPro" id="IPR010315">
    <property type="entry name" value="DUF915_hydro-like"/>
</dbReference>
<reference evidence="2 3" key="1">
    <citation type="submission" date="2017-03" db="EMBL/GenBank/DDBJ databases">
        <title>Genome sequence of Lactobacillus kimchii KACC 12383.</title>
        <authorList>
            <person name="Chun J."/>
        </authorList>
    </citation>
    <scope>NUCLEOTIDE SEQUENCE [LARGE SCALE GENOMIC DNA]</scope>
    <source>
        <strain evidence="2 3">KACC 12383</strain>
    </source>
</reference>
<evidence type="ECO:0000313" key="2">
    <source>
        <dbReference type="EMBL" id="OWF33301.1"/>
    </source>
</evidence>
<name>A0A210PA41_9LACO</name>
<proteinExistence type="predicted"/>